<keyword evidence="16" id="KW-0496">Mitochondrion</keyword>
<evidence type="ECO:0000256" key="4">
    <source>
        <dbReference type="ARBA" id="ARBA00004305"/>
    </source>
</evidence>
<feature type="compositionally biased region" description="Basic and acidic residues" evidence="24">
    <location>
        <begin position="147"/>
        <end position="165"/>
    </location>
</feature>
<evidence type="ECO:0000256" key="23">
    <source>
        <dbReference type="ARBA" id="ARBA00047136"/>
    </source>
</evidence>
<dbReference type="InParanoid" id="A7S896"/>
<feature type="domain" description="tRNase Z endonuclease" evidence="25">
    <location>
        <begin position="15"/>
        <end position="74"/>
    </location>
</feature>
<keyword evidence="12" id="KW-0255">Endonuclease</keyword>
<dbReference type="PhylomeDB" id="A7S896"/>
<dbReference type="Pfam" id="PF13691">
    <property type="entry name" value="Lactamase_B_4"/>
    <property type="match status" value="1"/>
</dbReference>
<evidence type="ECO:0000256" key="21">
    <source>
        <dbReference type="ARBA" id="ARBA00032616"/>
    </source>
</evidence>
<evidence type="ECO:0000256" key="6">
    <source>
        <dbReference type="ARBA" id="ARBA00012477"/>
    </source>
</evidence>
<evidence type="ECO:0000256" key="15">
    <source>
        <dbReference type="ARBA" id="ARBA00022946"/>
    </source>
</evidence>
<comment type="subcellular location">
    <subcellularLocation>
        <location evidence="4">Mitochondrion matrix</location>
    </subcellularLocation>
    <subcellularLocation>
        <location evidence="3">Nucleus</location>
    </subcellularLocation>
</comment>
<keyword evidence="9" id="KW-0819">tRNA processing</keyword>
<evidence type="ECO:0000256" key="1">
    <source>
        <dbReference type="ARBA" id="ARBA00000402"/>
    </source>
</evidence>
<dbReference type="FunFam" id="3.60.15.10:FF:000014">
    <property type="entry name" value="Zinc phosphodiesterase ELAC protein 2"/>
    <property type="match status" value="1"/>
</dbReference>
<dbReference type="HOGENOM" id="CLU_006220_2_0_1"/>
<evidence type="ECO:0000256" key="8">
    <source>
        <dbReference type="ARBA" id="ARBA00022553"/>
    </source>
</evidence>
<dbReference type="Proteomes" id="UP000001593">
    <property type="component" value="Unassembled WGS sequence"/>
</dbReference>
<dbReference type="SUPFAM" id="SSF56281">
    <property type="entry name" value="Metallo-hydrolase/oxidoreductase"/>
    <property type="match status" value="2"/>
</dbReference>
<dbReference type="GO" id="GO:0046872">
    <property type="term" value="F:metal ion binding"/>
    <property type="evidence" value="ECO:0007669"/>
    <property type="project" value="UniProtKB-KW"/>
</dbReference>
<keyword evidence="14" id="KW-0862">Zinc</keyword>
<evidence type="ECO:0000313" key="27">
    <source>
        <dbReference type="Proteomes" id="UP000001593"/>
    </source>
</evidence>
<dbReference type="STRING" id="45351.A7S896"/>
<dbReference type="InterPro" id="IPR027794">
    <property type="entry name" value="tRNase_Z_dom"/>
</dbReference>
<dbReference type="GO" id="GO:1990180">
    <property type="term" value="P:mitochondrial tRNA 3'-end processing"/>
    <property type="evidence" value="ECO:0000318"/>
    <property type="project" value="GO_Central"/>
</dbReference>
<dbReference type="GO" id="GO:0042645">
    <property type="term" value="C:mitochondrial nucleoid"/>
    <property type="evidence" value="ECO:0007669"/>
    <property type="project" value="UniProtKB-ARBA"/>
</dbReference>
<dbReference type="InterPro" id="IPR047151">
    <property type="entry name" value="RNZ2-like"/>
</dbReference>
<accession>A7S896</accession>
<evidence type="ECO:0000256" key="9">
    <source>
        <dbReference type="ARBA" id="ARBA00022694"/>
    </source>
</evidence>
<evidence type="ECO:0000256" key="10">
    <source>
        <dbReference type="ARBA" id="ARBA00022722"/>
    </source>
</evidence>
<dbReference type="Gene3D" id="3.60.15.10">
    <property type="entry name" value="Ribonuclease Z/Hydroxyacylglutathione hydrolase-like"/>
    <property type="match status" value="2"/>
</dbReference>
<keyword evidence="15" id="KW-0809">Transit peptide</keyword>
<name>A7S896_NEMVE</name>
<dbReference type="CDD" id="cd07718">
    <property type="entry name" value="RNaseZ_ELAC1_ELAC2-C-term-like_MBL-fold"/>
    <property type="match status" value="1"/>
</dbReference>
<keyword evidence="10" id="KW-0540">Nuclease</keyword>
<dbReference type="eggNOG" id="KOG2121">
    <property type="taxonomic scope" value="Eukaryota"/>
</dbReference>
<feature type="region of interest" description="Disordered" evidence="24">
    <location>
        <begin position="146"/>
        <end position="165"/>
    </location>
</feature>
<evidence type="ECO:0000313" key="26">
    <source>
        <dbReference type="EMBL" id="EDO40024.1"/>
    </source>
</evidence>
<comment type="catalytic activity">
    <reaction evidence="1">
        <text>Endonucleolytic cleavage of RNA, removing extra 3' nucleotides from tRNA precursor, generating 3' termini of tRNAs. A 3'-hydroxy group is left at the tRNA terminus and a 5'-phosphoryl group is left at the trailer molecule.</text>
        <dbReference type="EC" id="3.1.26.11"/>
    </reaction>
</comment>
<dbReference type="AlphaFoldDB" id="A7S896"/>
<protein>
    <recommendedName>
        <fullName evidence="7">Zinc phosphodiesterase ELAC protein 2</fullName>
        <ecNumber evidence="6">3.1.26.11</ecNumber>
    </recommendedName>
    <alternativeName>
        <fullName evidence="21">ElaC homolog protein 2</fullName>
    </alternativeName>
    <alternativeName>
        <fullName evidence="19">Ribonuclease Z 2</fullName>
    </alternativeName>
    <alternativeName>
        <fullName evidence="20">tRNA 3 endonuclease 2</fullName>
    </alternativeName>
    <alternativeName>
        <fullName evidence="18">tRNase Z 2</fullName>
    </alternativeName>
</protein>
<keyword evidence="27" id="KW-1185">Reference proteome</keyword>
<evidence type="ECO:0000256" key="22">
    <source>
        <dbReference type="ARBA" id="ARBA00046098"/>
    </source>
</evidence>
<dbReference type="GO" id="GO:0005739">
    <property type="term" value="C:mitochondrion"/>
    <property type="evidence" value="ECO:0000318"/>
    <property type="project" value="GO_Central"/>
</dbReference>
<comment type="cofactor">
    <cofactor evidence="2">
        <name>Zn(2+)</name>
        <dbReference type="ChEBI" id="CHEBI:29105"/>
    </cofactor>
</comment>
<reference evidence="26 27" key="1">
    <citation type="journal article" date="2007" name="Science">
        <title>Sea anemone genome reveals ancestral eumetazoan gene repertoire and genomic organization.</title>
        <authorList>
            <person name="Putnam N.H."/>
            <person name="Srivastava M."/>
            <person name="Hellsten U."/>
            <person name="Dirks B."/>
            <person name="Chapman J."/>
            <person name="Salamov A."/>
            <person name="Terry A."/>
            <person name="Shapiro H."/>
            <person name="Lindquist E."/>
            <person name="Kapitonov V.V."/>
            <person name="Jurka J."/>
            <person name="Genikhovich G."/>
            <person name="Grigoriev I.V."/>
            <person name="Lucas S.M."/>
            <person name="Steele R.E."/>
            <person name="Finnerty J.R."/>
            <person name="Technau U."/>
            <person name="Martindale M.Q."/>
            <person name="Rokhsar D.S."/>
        </authorList>
    </citation>
    <scope>NUCLEOTIDE SEQUENCE [LARGE SCALE GENOMIC DNA]</scope>
    <source>
        <strain evidence="27">CH2 X CH6</strain>
    </source>
</reference>
<dbReference type="GO" id="GO:0042781">
    <property type="term" value="F:3'-tRNA processing endoribonuclease activity"/>
    <property type="evidence" value="ECO:0000318"/>
    <property type="project" value="GO_Central"/>
</dbReference>
<evidence type="ECO:0000256" key="18">
    <source>
        <dbReference type="ARBA" id="ARBA00030689"/>
    </source>
</evidence>
<comment type="subunit">
    <text evidence="23">Homodimer. Interacts with PTCD1.</text>
</comment>
<keyword evidence="11" id="KW-0479">Metal-binding</keyword>
<evidence type="ECO:0000256" key="2">
    <source>
        <dbReference type="ARBA" id="ARBA00001947"/>
    </source>
</evidence>
<dbReference type="EC" id="3.1.26.11" evidence="6"/>
<evidence type="ECO:0000256" key="12">
    <source>
        <dbReference type="ARBA" id="ARBA00022759"/>
    </source>
</evidence>
<evidence type="ECO:0000259" key="25">
    <source>
        <dbReference type="Pfam" id="PF13691"/>
    </source>
</evidence>
<comment type="function">
    <text evidence="22">Zinc phosphodiesterase, which displays mitochondrial tRNA 3'-processing endonuclease activity. Involved in tRNA maturation, by removing a 3'-trailer from precursor tRNA. Associates with mitochondrial DNA complexes at the nucleoids to initiate RNA processing and ribosome assembly.</text>
</comment>
<evidence type="ECO:0000256" key="17">
    <source>
        <dbReference type="ARBA" id="ARBA00023242"/>
    </source>
</evidence>
<dbReference type="Pfam" id="PF23023">
    <property type="entry name" value="Anti-Pycsar_Apyc1"/>
    <property type="match status" value="1"/>
</dbReference>
<evidence type="ECO:0000256" key="5">
    <source>
        <dbReference type="ARBA" id="ARBA00007823"/>
    </source>
</evidence>
<keyword evidence="8" id="KW-0597">Phosphoprotein</keyword>
<comment type="similarity">
    <text evidence="5">Belongs to the RNase Z family.</text>
</comment>
<evidence type="ECO:0000256" key="16">
    <source>
        <dbReference type="ARBA" id="ARBA00023128"/>
    </source>
</evidence>
<evidence type="ECO:0000256" key="14">
    <source>
        <dbReference type="ARBA" id="ARBA00022833"/>
    </source>
</evidence>
<dbReference type="OMA" id="INYICQL"/>
<sequence>MASKTKLLSNKVYLQVLGTCSLDTTPSLLLFTDSQRYLFNCGEGTQRLFNEQKIKYNKLNNIFFTRICWERCGGLPGMAMTLRDSKKTTINIYGPENLKDLMNGTRFFIFHEKMKYVCTQYNGIKDTAFTDENLTLTPVVIQGINNDKSHDRKDENLNSEQQHPDKKIKLDPGLLKESISCYICQLVSVPGKFLLNKAKELGVPKGPLYGKLKNGENIILEDGTEVCPEQVTEPTSPGPVVLFIDCPCVDYIPNIVNNHSLCAFHEGPSNMAPVIIVHMVPMAVYNHPDYVSWSKKFGERTEHLLINSEVCSDHVAFRRQATIQCKLNTLDPSIFPLLYQSPKKDLPQFPIRTVPGAFCLQYHLRPLKQQGYSTSDVPEPLNVQELKNEAITAIKDIKKREDNSLGQGSVDDFDFEVVFIGTGASLPSKYRNVSSTLLSISNEHSVLLDCGEGTLGQLYRHYGNKADDVIRRISCVFISHMHADHHLRILKRCFSVKQVSDTAAHTLVIGPLRMRSWLTEYSSLCEHLDFRFDRDRFDRDRFDRDRFDRDRFDRDRFCRDRFCRDRFGRDKFVRVGLSISVVPVDHCAFAYGLVLSHVTGWKVVYSGDTRPCKELIDAGAGATLLIHEATLEDEMTSEAIEKKHSTTTEAISSGLEMSARFIMLNHFSQRYPKIPVFNEKFTKHTGIAFDHMTIRPRDFDKIPSLLPALKVLFAEEVEELTQNTEIRRNKLNANES</sequence>
<evidence type="ECO:0000256" key="19">
    <source>
        <dbReference type="ARBA" id="ARBA00030729"/>
    </source>
</evidence>
<organism evidence="26 27">
    <name type="scientific">Nematostella vectensis</name>
    <name type="common">Starlet sea anemone</name>
    <dbReference type="NCBI Taxonomy" id="45351"/>
    <lineage>
        <taxon>Eukaryota</taxon>
        <taxon>Metazoa</taxon>
        <taxon>Cnidaria</taxon>
        <taxon>Anthozoa</taxon>
        <taxon>Hexacorallia</taxon>
        <taxon>Actiniaria</taxon>
        <taxon>Edwardsiidae</taxon>
        <taxon>Nematostella</taxon>
    </lineage>
</organism>
<keyword evidence="17" id="KW-0539">Nucleus</keyword>
<dbReference type="PANTHER" id="PTHR12553:SF49">
    <property type="entry name" value="ZINC PHOSPHODIESTERASE ELAC PROTEIN 2"/>
    <property type="match status" value="1"/>
</dbReference>
<dbReference type="PANTHER" id="PTHR12553">
    <property type="entry name" value="ZINC PHOSPHODIESTERASE ELAC PROTEIN 2"/>
    <property type="match status" value="1"/>
</dbReference>
<evidence type="ECO:0000256" key="13">
    <source>
        <dbReference type="ARBA" id="ARBA00022801"/>
    </source>
</evidence>
<evidence type="ECO:0000256" key="3">
    <source>
        <dbReference type="ARBA" id="ARBA00004123"/>
    </source>
</evidence>
<evidence type="ECO:0000256" key="24">
    <source>
        <dbReference type="SAM" id="MobiDB-lite"/>
    </source>
</evidence>
<proteinExistence type="inferred from homology"/>
<dbReference type="GO" id="GO:0005634">
    <property type="term" value="C:nucleus"/>
    <property type="evidence" value="ECO:0007669"/>
    <property type="project" value="UniProtKB-SubCell"/>
</dbReference>
<dbReference type="EMBL" id="DS469597">
    <property type="protein sequence ID" value="EDO40024.1"/>
    <property type="molecule type" value="Genomic_DNA"/>
</dbReference>
<evidence type="ECO:0000256" key="7">
    <source>
        <dbReference type="ARBA" id="ARBA00013357"/>
    </source>
</evidence>
<dbReference type="InterPro" id="IPR036866">
    <property type="entry name" value="RibonucZ/Hydroxyglut_hydro"/>
</dbReference>
<keyword evidence="13" id="KW-0378">Hydrolase</keyword>
<evidence type="ECO:0000256" key="20">
    <source>
        <dbReference type="ARBA" id="ARBA00032104"/>
    </source>
</evidence>
<evidence type="ECO:0000256" key="11">
    <source>
        <dbReference type="ARBA" id="ARBA00022723"/>
    </source>
</evidence>
<gene>
    <name evidence="26" type="ORF">NEMVEDRAFT_v1g108544</name>
</gene>